<gene>
    <name evidence="2" type="ORF">FDP25_15505</name>
</gene>
<name>A0A844CPS3_9RHOB</name>
<keyword evidence="3" id="KW-1185">Reference proteome</keyword>
<evidence type="ECO:0000256" key="1">
    <source>
        <dbReference type="SAM" id="SignalP"/>
    </source>
</evidence>
<dbReference type="RefSeq" id="WP_154154408.1">
    <property type="nucleotide sequence ID" value="NZ_SZWE01000002.1"/>
</dbReference>
<sequence length="226" mass="24409">MIRPFAAAVLATLVSAASGHAEGRISFTAKAGSAGEMTMTERWKGDALRTDIEGMDAYMMMRDDTVYSIISMAGQITVMDLGQMKDMPGAASGQAPTQNQSGVVFPETIETVREIGETREIAGINGDVYEIEWIDNSDEPQTDTAVLTDDTRLLEHQALKTQLVRTISNEEPNALLIELQKRGLAALSFGDRFLVTEVGDDAGPAGDFELPAEPVDFGNMMNMGNQ</sequence>
<evidence type="ECO:0000313" key="3">
    <source>
        <dbReference type="Proteomes" id="UP000564704"/>
    </source>
</evidence>
<dbReference type="Proteomes" id="UP000564704">
    <property type="component" value="Unassembled WGS sequence"/>
</dbReference>
<dbReference type="OrthoDB" id="7741811at2"/>
<comment type="caution">
    <text evidence="2">The sequence shown here is derived from an EMBL/GenBank/DDBJ whole genome shotgun (WGS) entry which is preliminary data.</text>
</comment>
<evidence type="ECO:0000313" key="2">
    <source>
        <dbReference type="EMBL" id="MRU16847.1"/>
    </source>
</evidence>
<dbReference type="EMBL" id="SZWE01000002">
    <property type="protein sequence ID" value="MRU16847.1"/>
    <property type="molecule type" value="Genomic_DNA"/>
</dbReference>
<reference evidence="2 3" key="1">
    <citation type="submission" date="2019-05" db="EMBL/GenBank/DDBJ databases">
        <title>Roseovarius bejariae sp. nov., a moderately halophylic bacterium isolated from a saline soil in Rambla Salada (Murcia).</title>
        <authorList>
            <person name="Castro D.J."/>
            <person name="Gomez-Altuve A."/>
            <person name="Reina J.C."/>
            <person name="Rodriguez M."/>
            <person name="Sampedro I."/>
            <person name="Llamas I."/>
            <person name="Martinez-Checa F."/>
        </authorList>
    </citation>
    <scope>NUCLEOTIDE SEQUENCE [LARGE SCALE GENOMIC DNA]</scope>
    <source>
        <strain evidence="2 3">A21</strain>
    </source>
</reference>
<proteinExistence type="predicted"/>
<evidence type="ECO:0008006" key="4">
    <source>
        <dbReference type="Google" id="ProtNLM"/>
    </source>
</evidence>
<feature type="chain" id="PRO_5032708054" description="DUF4412 domain-containing protein" evidence="1">
    <location>
        <begin position="22"/>
        <end position="226"/>
    </location>
</feature>
<protein>
    <recommendedName>
        <fullName evidence="4">DUF4412 domain-containing protein</fullName>
    </recommendedName>
</protein>
<organism evidence="2 3">
    <name type="scientific">Roseovarius bejariae</name>
    <dbReference type="NCBI Taxonomy" id="2576383"/>
    <lineage>
        <taxon>Bacteria</taxon>
        <taxon>Pseudomonadati</taxon>
        <taxon>Pseudomonadota</taxon>
        <taxon>Alphaproteobacteria</taxon>
        <taxon>Rhodobacterales</taxon>
        <taxon>Roseobacteraceae</taxon>
        <taxon>Roseovarius</taxon>
    </lineage>
</organism>
<feature type="signal peptide" evidence="1">
    <location>
        <begin position="1"/>
        <end position="21"/>
    </location>
</feature>
<accession>A0A844CPS3</accession>
<keyword evidence="1" id="KW-0732">Signal</keyword>
<dbReference type="AlphaFoldDB" id="A0A844CPS3"/>